<feature type="region of interest" description="Disordered" evidence="1">
    <location>
        <begin position="1"/>
        <end position="31"/>
    </location>
</feature>
<name>F0XLN8_GROCL</name>
<sequence length="219" mass="22942">MTEAENFDDELFADLYADDEPAAPKVDSGLAPSTTAAATNFAAAPVSAFAAAVEPMSRQYDNGGNEPNGGDYDGAREEYDDDDDEVDFNLGNGSSSNNNNNGGGNMNSNMNSGGGGGQSHMESTPPVSSSNPYHGGGGSGAPFSRGPNSKEDGQGSRVGGRQMKIMQRPTQPPSREKYKASRQKSHSESQKEKKNEILQHSRAGEAREPQGSFAQADSG</sequence>
<dbReference type="eggNOG" id="ENOG502TCTY">
    <property type="taxonomic scope" value="Eukaryota"/>
</dbReference>
<feature type="compositionally biased region" description="Acidic residues" evidence="1">
    <location>
        <begin position="78"/>
        <end position="87"/>
    </location>
</feature>
<gene>
    <name evidence="2" type="ORF">CMQ_6134</name>
</gene>
<dbReference type="AlphaFoldDB" id="F0XLN8"/>
<dbReference type="Proteomes" id="UP000007796">
    <property type="component" value="Unassembled WGS sequence"/>
</dbReference>
<feature type="compositionally biased region" description="Basic and acidic residues" evidence="1">
    <location>
        <begin position="174"/>
        <end position="208"/>
    </location>
</feature>
<feature type="compositionally biased region" description="Low complexity" evidence="1">
    <location>
        <begin position="91"/>
        <end position="111"/>
    </location>
</feature>
<evidence type="ECO:0000313" key="3">
    <source>
        <dbReference type="Proteomes" id="UP000007796"/>
    </source>
</evidence>
<dbReference type="InParanoid" id="F0XLN8"/>
<protein>
    <submittedName>
        <fullName evidence="2">Uncharacterized protein</fullName>
    </submittedName>
</protein>
<feature type="region of interest" description="Disordered" evidence="1">
    <location>
        <begin position="57"/>
        <end position="219"/>
    </location>
</feature>
<dbReference type="HOGENOM" id="CLU_1261634_0_0_1"/>
<evidence type="ECO:0000313" key="2">
    <source>
        <dbReference type="EMBL" id="EFX01192.1"/>
    </source>
</evidence>
<dbReference type="STRING" id="655863.F0XLN8"/>
<keyword evidence="3" id="KW-1185">Reference proteome</keyword>
<dbReference type="GeneID" id="25979534"/>
<dbReference type="RefSeq" id="XP_014170674.1">
    <property type="nucleotide sequence ID" value="XM_014315199.1"/>
</dbReference>
<evidence type="ECO:0000256" key="1">
    <source>
        <dbReference type="SAM" id="MobiDB-lite"/>
    </source>
</evidence>
<proteinExistence type="predicted"/>
<reference evidence="2 3" key="1">
    <citation type="journal article" date="2011" name="Proc. Natl. Acad. Sci. U.S.A.">
        <title>Genome and transcriptome analyses of the mountain pine beetle-fungal symbiont Grosmannia clavigera, a lodgepole pine pathogen.</title>
        <authorList>
            <person name="DiGuistini S."/>
            <person name="Wang Y."/>
            <person name="Liao N.Y."/>
            <person name="Taylor G."/>
            <person name="Tanguay P."/>
            <person name="Feau N."/>
            <person name="Henrissat B."/>
            <person name="Chan S.K."/>
            <person name="Hesse-Orce U."/>
            <person name="Alamouti S.M."/>
            <person name="Tsui C.K.M."/>
            <person name="Docking R.T."/>
            <person name="Levasseur A."/>
            <person name="Haridas S."/>
            <person name="Robertson G."/>
            <person name="Birol I."/>
            <person name="Holt R.A."/>
            <person name="Marra M.A."/>
            <person name="Hamelin R.C."/>
            <person name="Hirst M."/>
            <person name="Jones S.J.M."/>
            <person name="Bohlmann J."/>
            <person name="Breuil C."/>
        </authorList>
    </citation>
    <scope>NUCLEOTIDE SEQUENCE [LARGE SCALE GENOMIC DNA]</scope>
    <source>
        <strain evidence="3">kw1407 / UAMH 11150</strain>
    </source>
</reference>
<feature type="compositionally biased region" description="Acidic residues" evidence="1">
    <location>
        <begin position="1"/>
        <end position="21"/>
    </location>
</feature>
<dbReference type="EMBL" id="GL629794">
    <property type="protein sequence ID" value="EFX01192.1"/>
    <property type="molecule type" value="Genomic_DNA"/>
</dbReference>
<dbReference type="OrthoDB" id="5245527at2759"/>
<accession>F0XLN8</accession>
<organism evidence="3">
    <name type="scientific">Grosmannia clavigera (strain kw1407 / UAMH 11150)</name>
    <name type="common">Blue stain fungus</name>
    <name type="synonym">Graphiocladiella clavigera</name>
    <dbReference type="NCBI Taxonomy" id="655863"/>
    <lineage>
        <taxon>Eukaryota</taxon>
        <taxon>Fungi</taxon>
        <taxon>Dikarya</taxon>
        <taxon>Ascomycota</taxon>
        <taxon>Pezizomycotina</taxon>
        <taxon>Sordariomycetes</taxon>
        <taxon>Sordariomycetidae</taxon>
        <taxon>Ophiostomatales</taxon>
        <taxon>Ophiostomataceae</taxon>
        <taxon>Leptographium</taxon>
    </lineage>
</organism>